<dbReference type="Gene3D" id="4.10.240.10">
    <property type="entry name" value="Zn(2)-C6 fungal-type DNA-binding domain"/>
    <property type="match status" value="1"/>
</dbReference>
<feature type="region of interest" description="Disordered" evidence="6">
    <location>
        <begin position="154"/>
        <end position="177"/>
    </location>
</feature>
<evidence type="ECO:0000256" key="1">
    <source>
        <dbReference type="ARBA" id="ARBA00023015"/>
    </source>
</evidence>
<evidence type="ECO:0000256" key="3">
    <source>
        <dbReference type="ARBA" id="ARBA00023163"/>
    </source>
</evidence>
<evidence type="ECO:0000256" key="2">
    <source>
        <dbReference type="ARBA" id="ARBA00023125"/>
    </source>
</evidence>
<organism evidence="8 9">
    <name type="scientific">Aspergillus puulaauensis</name>
    <dbReference type="NCBI Taxonomy" id="1220207"/>
    <lineage>
        <taxon>Eukaryota</taxon>
        <taxon>Fungi</taxon>
        <taxon>Dikarya</taxon>
        <taxon>Ascomycota</taxon>
        <taxon>Pezizomycotina</taxon>
        <taxon>Eurotiomycetes</taxon>
        <taxon>Eurotiomycetidae</taxon>
        <taxon>Eurotiales</taxon>
        <taxon>Aspergillaceae</taxon>
        <taxon>Aspergillus</taxon>
    </lineage>
</organism>
<reference evidence="8" key="2">
    <citation type="submission" date="2021-02" db="EMBL/GenBank/DDBJ databases">
        <title>Aspergillus puulaauensis MK2 genome sequence.</title>
        <authorList>
            <person name="Futagami T."/>
            <person name="Mori K."/>
            <person name="Kadooka C."/>
            <person name="Tanaka T."/>
        </authorList>
    </citation>
    <scope>NUCLEOTIDE SEQUENCE</scope>
    <source>
        <strain evidence="8">MK2</strain>
    </source>
</reference>
<feature type="domain" description="Zn(2)-C6 fungal-type" evidence="7">
    <location>
        <begin position="7"/>
        <end position="36"/>
    </location>
</feature>
<keyword evidence="2" id="KW-0238">DNA-binding</keyword>
<dbReference type="KEGG" id="apuu:APUU_60121S"/>
<dbReference type="PANTHER" id="PTHR37534:SF2">
    <property type="entry name" value="N-ACETYLTRANSFERASE DOMAIN-CONTAINING PROTEIN"/>
    <property type="match status" value="1"/>
</dbReference>
<dbReference type="GO" id="GO:0008270">
    <property type="term" value="F:zinc ion binding"/>
    <property type="evidence" value="ECO:0007669"/>
    <property type="project" value="InterPro"/>
</dbReference>
<dbReference type="PANTHER" id="PTHR37534">
    <property type="entry name" value="TRANSCRIPTIONAL ACTIVATOR PROTEIN UGA3"/>
    <property type="match status" value="1"/>
</dbReference>
<dbReference type="Pfam" id="PF00172">
    <property type="entry name" value="Zn_clus"/>
    <property type="match status" value="1"/>
</dbReference>
<dbReference type="SUPFAM" id="SSF57701">
    <property type="entry name" value="Zn2/Cys6 DNA-binding domain"/>
    <property type="match status" value="1"/>
</dbReference>
<proteinExistence type="predicted"/>
<keyword evidence="9" id="KW-1185">Reference proteome</keyword>
<dbReference type="PROSITE" id="PS00463">
    <property type="entry name" value="ZN2_CY6_FUNGAL_1"/>
    <property type="match status" value="1"/>
</dbReference>
<keyword evidence="5" id="KW-0175">Coiled coil</keyword>
<dbReference type="CDD" id="cd00067">
    <property type="entry name" value="GAL4"/>
    <property type="match status" value="1"/>
</dbReference>
<dbReference type="PROSITE" id="PS50048">
    <property type="entry name" value="ZN2_CY6_FUNGAL_2"/>
    <property type="match status" value="1"/>
</dbReference>
<dbReference type="InterPro" id="IPR001138">
    <property type="entry name" value="Zn2Cys6_DnaBD"/>
</dbReference>
<dbReference type="InterPro" id="IPR036864">
    <property type="entry name" value="Zn2-C6_fun-type_DNA-bd_sf"/>
</dbReference>
<evidence type="ECO:0000256" key="6">
    <source>
        <dbReference type="SAM" id="MobiDB-lite"/>
    </source>
</evidence>
<protein>
    <recommendedName>
        <fullName evidence="7">Zn(2)-C6 fungal-type domain-containing protein</fullName>
    </recommendedName>
</protein>
<dbReference type="GO" id="GO:0005634">
    <property type="term" value="C:nucleus"/>
    <property type="evidence" value="ECO:0007669"/>
    <property type="project" value="TreeGrafter"/>
</dbReference>
<dbReference type="RefSeq" id="XP_041559267.1">
    <property type="nucleotide sequence ID" value="XM_041706931.1"/>
</dbReference>
<dbReference type="AlphaFoldDB" id="A0A7R7XUE0"/>
<feature type="coiled-coil region" evidence="5">
    <location>
        <begin position="292"/>
        <end position="319"/>
    </location>
</feature>
<evidence type="ECO:0000313" key="8">
    <source>
        <dbReference type="EMBL" id="BCS27073.1"/>
    </source>
</evidence>
<dbReference type="OrthoDB" id="4525710at2759"/>
<reference evidence="8" key="1">
    <citation type="submission" date="2021-01" db="EMBL/GenBank/DDBJ databases">
        <authorList>
            <consortium name="Aspergillus puulaauensis MK2 genome sequencing consortium"/>
            <person name="Kazuki M."/>
            <person name="Futagami T."/>
        </authorList>
    </citation>
    <scope>NUCLEOTIDE SEQUENCE</scope>
    <source>
        <strain evidence="8">MK2</strain>
    </source>
</reference>
<keyword evidence="4" id="KW-0539">Nucleus</keyword>
<gene>
    <name evidence="8" type="ORF">APUU_60121S</name>
</gene>
<dbReference type="Proteomes" id="UP000654913">
    <property type="component" value="Chromosome 6"/>
</dbReference>
<dbReference type="GeneID" id="64977078"/>
<name>A0A7R7XUE0_9EURO</name>
<evidence type="ECO:0000259" key="7">
    <source>
        <dbReference type="PROSITE" id="PS50048"/>
    </source>
</evidence>
<keyword evidence="3" id="KW-0804">Transcription</keyword>
<keyword evidence="1" id="KW-0805">Transcription regulation</keyword>
<dbReference type="GO" id="GO:0000981">
    <property type="term" value="F:DNA-binding transcription factor activity, RNA polymerase II-specific"/>
    <property type="evidence" value="ECO:0007669"/>
    <property type="project" value="InterPro"/>
</dbReference>
<evidence type="ECO:0000256" key="4">
    <source>
        <dbReference type="ARBA" id="ARBA00023242"/>
    </source>
</evidence>
<dbReference type="SMART" id="SM00066">
    <property type="entry name" value="GAL4"/>
    <property type="match status" value="1"/>
</dbReference>
<dbReference type="GO" id="GO:0000976">
    <property type="term" value="F:transcription cis-regulatory region binding"/>
    <property type="evidence" value="ECO:0007669"/>
    <property type="project" value="TreeGrafter"/>
</dbReference>
<accession>A0A7R7XUE0</accession>
<evidence type="ECO:0000256" key="5">
    <source>
        <dbReference type="SAM" id="Coils"/>
    </source>
</evidence>
<sequence>MTAPKLPCWNCRRRHIKCDKQKPKCGRCTTRGLDCVPVERKAVFRRGSKDSAGERFAVDQTWVNSEPRKWRRAETVQGSVVLDQPIISPGLGGEGEQGIQAEDATALDPVSTLPEFDDGIPVHSFHDIPINGLDALVSAAVGIQHSPISGGSIGASHGSPYELNHTPSTNSSPGNSTVQPLANVEEACLLRYFIEELSPWFDHCDSQSHFRVAVPMRAHHCLTLRNAIFAVSSRHLSRLPQFKTPRGIVYHGQLLPDLSTSSAVEYMLKCIPGLLSFHKMHDPRDQENLMAAAIILRQYEEMEEEMEGEMEEGADIEIDTDTDTDNVGERQQRVNFLAITQTIIYSMISSPLARSSLATAAYWIAIRQEVYYALTRKQAPRVSFTSEDWSNATVANIMIMHAGEVTKWCWGDKSFAEYERLKHHQQQLISSYSPHLLPLLQTRADKSKGEIFPTVWYTTDAQVTGAQHLDLARMILIAENPRLQEPHTPRAAHRQAEARVRSIVLNLCGIAVGNVSRRMPALVNAVIAILLYGEYFTEEGERDALRGVIDRTRDMRAWPLRRPFERLCGLWEMGDSEV</sequence>
<evidence type="ECO:0000313" key="9">
    <source>
        <dbReference type="Proteomes" id="UP000654913"/>
    </source>
</evidence>
<dbReference type="EMBL" id="AP024448">
    <property type="protein sequence ID" value="BCS27073.1"/>
    <property type="molecule type" value="Genomic_DNA"/>
</dbReference>
<dbReference type="GO" id="GO:0045944">
    <property type="term" value="P:positive regulation of transcription by RNA polymerase II"/>
    <property type="evidence" value="ECO:0007669"/>
    <property type="project" value="TreeGrafter"/>
</dbReference>